<dbReference type="EC" id="2.1.1.193" evidence="3 12"/>
<evidence type="ECO:0000256" key="6">
    <source>
        <dbReference type="ARBA" id="ARBA00022552"/>
    </source>
</evidence>
<evidence type="ECO:0000256" key="1">
    <source>
        <dbReference type="ARBA" id="ARBA00004496"/>
    </source>
</evidence>
<comment type="catalytic activity">
    <reaction evidence="11 12">
        <text>uridine(1498) in 16S rRNA + S-adenosyl-L-methionine = N(3)-methyluridine(1498) in 16S rRNA + S-adenosyl-L-homocysteine + H(+)</text>
        <dbReference type="Rhea" id="RHEA:42920"/>
        <dbReference type="Rhea" id="RHEA-COMP:10283"/>
        <dbReference type="Rhea" id="RHEA-COMP:10284"/>
        <dbReference type="ChEBI" id="CHEBI:15378"/>
        <dbReference type="ChEBI" id="CHEBI:57856"/>
        <dbReference type="ChEBI" id="CHEBI:59789"/>
        <dbReference type="ChEBI" id="CHEBI:65315"/>
        <dbReference type="ChEBI" id="CHEBI:74502"/>
        <dbReference type="EC" id="2.1.1.193"/>
    </reaction>
</comment>
<dbReference type="InterPro" id="IPR029026">
    <property type="entry name" value="tRNA_m1G_MTases_N"/>
</dbReference>
<dbReference type="PANTHER" id="PTHR30027">
    <property type="entry name" value="RIBOSOMAL RNA SMALL SUBUNIT METHYLTRANSFERASE E"/>
    <property type="match status" value="1"/>
</dbReference>
<evidence type="ECO:0000256" key="2">
    <source>
        <dbReference type="ARBA" id="ARBA00005528"/>
    </source>
</evidence>
<evidence type="ECO:0000256" key="12">
    <source>
        <dbReference type="PIRNR" id="PIRNR015601"/>
    </source>
</evidence>
<evidence type="ECO:0000256" key="7">
    <source>
        <dbReference type="ARBA" id="ARBA00022603"/>
    </source>
</evidence>
<keyword evidence="9 12" id="KW-0949">S-adenosyl-L-methionine</keyword>
<dbReference type="GO" id="GO:0005737">
    <property type="term" value="C:cytoplasm"/>
    <property type="evidence" value="ECO:0007669"/>
    <property type="project" value="UniProtKB-SubCell"/>
</dbReference>
<dbReference type="NCBIfam" id="TIGR00046">
    <property type="entry name" value="RsmE family RNA methyltransferase"/>
    <property type="match status" value="1"/>
</dbReference>
<comment type="subcellular location">
    <subcellularLocation>
        <location evidence="1 12">Cytoplasm</location>
    </subcellularLocation>
</comment>
<dbReference type="InterPro" id="IPR046886">
    <property type="entry name" value="RsmE_MTase_dom"/>
</dbReference>
<sequence>MQRYFTDAPLTRGAQVTLDKDIEHHAVTVLRMDIGAEFELASAGQAFRVRIDAVKPLTVTVIEPIDRNVELPVAVTLVCGLSKAQKPEWIVQKGTELGATTIYFTGSQWATVRWQQDKVGKKLARLQQVAASAAEQSHRNVIPTVAFLPQLTDATKLAADAKLVAYEESAKEGETGALVQTLHANPKRLVAVFGPEGGIAPAEITALTAGGFVLAGLGPRILRTETAPLYLLSAISTLTELLG</sequence>
<evidence type="ECO:0000313" key="15">
    <source>
        <dbReference type="Proteomes" id="UP000051679"/>
    </source>
</evidence>
<evidence type="ECO:0000256" key="10">
    <source>
        <dbReference type="ARBA" id="ARBA00025699"/>
    </source>
</evidence>
<gene>
    <name evidence="14" type="ORF">FC18_GL000879</name>
</gene>
<evidence type="ECO:0000256" key="3">
    <source>
        <dbReference type="ARBA" id="ARBA00012328"/>
    </source>
</evidence>
<evidence type="ECO:0000256" key="11">
    <source>
        <dbReference type="ARBA" id="ARBA00047944"/>
    </source>
</evidence>
<dbReference type="Pfam" id="PF04452">
    <property type="entry name" value="Methyltrans_RNA"/>
    <property type="match status" value="1"/>
</dbReference>
<reference evidence="14 15" key="1">
    <citation type="journal article" date="2015" name="Genome Announc.">
        <title>Expanding the biotechnology potential of lactobacilli through comparative genomics of 213 strains and associated genera.</title>
        <authorList>
            <person name="Sun Z."/>
            <person name="Harris H.M."/>
            <person name="McCann A."/>
            <person name="Guo C."/>
            <person name="Argimon S."/>
            <person name="Zhang W."/>
            <person name="Yang X."/>
            <person name="Jeffery I.B."/>
            <person name="Cooney J.C."/>
            <person name="Kagawa T.F."/>
            <person name="Liu W."/>
            <person name="Song Y."/>
            <person name="Salvetti E."/>
            <person name="Wrobel A."/>
            <person name="Rasinkangas P."/>
            <person name="Parkhill J."/>
            <person name="Rea M.C."/>
            <person name="O'Sullivan O."/>
            <person name="Ritari J."/>
            <person name="Douillard F.P."/>
            <person name="Paul Ross R."/>
            <person name="Yang R."/>
            <person name="Briner A.E."/>
            <person name="Felis G.E."/>
            <person name="de Vos W.M."/>
            <person name="Barrangou R."/>
            <person name="Klaenhammer T.R."/>
            <person name="Caufield P.W."/>
            <person name="Cui Y."/>
            <person name="Zhang H."/>
            <person name="O'Toole P.W."/>
        </authorList>
    </citation>
    <scope>NUCLEOTIDE SEQUENCE [LARGE SCALE GENOMIC DNA]</scope>
    <source>
        <strain evidence="14 15">DSM 20505</strain>
    </source>
</reference>
<dbReference type="GO" id="GO:0070475">
    <property type="term" value="P:rRNA base methylation"/>
    <property type="evidence" value="ECO:0007669"/>
    <property type="project" value="TreeGrafter"/>
</dbReference>
<name>A0A0R1ZYQ6_9LACO</name>
<dbReference type="STRING" id="1291052.FC18_GL000879"/>
<dbReference type="PIRSF" id="PIRSF015601">
    <property type="entry name" value="MTase_slr0722"/>
    <property type="match status" value="1"/>
</dbReference>
<dbReference type="Proteomes" id="UP000051679">
    <property type="component" value="Unassembled WGS sequence"/>
</dbReference>
<comment type="caution">
    <text evidence="14">The sequence shown here is derived from an EMBL/GenBank/DDBJ whole genome shotgun (WGS) entry which is preliminary data.</text>
</comment>
<dbReference type="PATRIC" id="fig|1291052.5.peg.895"/>
<evidence type="ECO:0000256" key="9">
    <source>
        <dbReference type="ARBA" id="ARBA00022691"/>
    </source>
</evidence>
<dbReference type="AlphaFoldDB" id="A0A0R1ZYQ6"/>
<dbReference type="EMBL" id="AYYO01000010">
    <property type="protein sequence ID" value="KRM56092.1"/>
    <property type="molecule type" value="Genomic_DNA"/>
</dbReference>
<feature type="domain" description="Ribosomal RNA small subunit methyltransferase E methyltransferase" evidence="13">
    <location>
        <begin position="70"/>
        <end position="236"/>
    </location>
</feature>
<organism evidence="14 15">
    <name type="scientific">Lacticaseibacillus sharpeae JCM 1186 = DSM 20505</name>
    <dbReference type="NCBI Taxonomy" id="1291052"/>
    <lineage>
        <taxon>Bacteria</taxon>
        <taxon>Bacillati</taxon>
        <taxon>Bacillota</taxon>
        <taxon>Bacilli</taxon>
        <taxon>Lactobacillales</taxon>
        <taxon>Lactobacillaceae</taxon>
        <taxon>Lacticaseibacillus</taxon>
    </lineage>
</organism>
<comment type="function">
    <text evidence="10 12">Specifically methylates the N3 position of the uracil ring of uridine 1498 (m3U1498) in 16S rRNA. Acts on the fully assembled 30S ribosomal subunit.</text>
</comment>
<dbReference type="InterPro" id="IPR006700">
    <property type="entry name" value="RsmE"/>
</dbReference>
<keyword evidence="8 12" id="KW-0808">Transferase</keyword>
<proteinExistence type="inferred from homology"/>
<protein>
    <recommendedName>
        <fullName evidence="4 12">Ribosomal RNA small subunit methyltransferase E</fullName>
        <ecNumber evidence="3 12">2.1.1.193</ecNumber>
    </recommendedName>
</protein>
<dbReference type="SUPFAM" id="SSF88697">
    <property type="entry name" value="PUA domain-like"/>
    <property type="match status" value="1"/>
</dbReference>
<dbReference type="OrthoDB" id="9815641at2"/>
<keyword evidence="15" id="KW-1185">Reference proteome</keyword>
<dbReference type="SUPFAM" id="SSF75217">
    <property type="entry name" value="alpha/beta knot"/>
    <property type="match status" value="1"/>
</dbReference>
<keyword evidence="7 12" id="KW-0489">Methyltransferase</keyword>
<dbReference type="InterPro" id="IPR029028">
    <property type="entry name" value="Alpha/beta_knot_MTases"/>
</dbReference>
<comment type="similarity">
    <text evidence="2 12">Belongs to the RNA methyltransferase RsmE family.</text>
</comment>
<evidence type="ECO:0000256" key="8">
    <source>
        <dbReference type="ARBA" id="ARBA00022679"/>
    </source>
</evidence>
<dbReference type="RefSeq" id="WP_054676335.1">
    <property type="nucleotide sequence ID" value="NZ_AYYO01000010.1"/>
</dbReference>
<evidence type="ECO:0000259" key="13">
    <source>
        <dbReference type="Pfam" id="PF04452"/>
    </source>
</evidence>
<dbReference type="PANTHER" id="PTHR30027:SF3">
    <property type="entry name" value="16S RRNA (URACIL(1498)-N(3))-METHYLTRANSFERASE"/>
    <property type="match status" value="1"/>
</dbReference>
<evidence type="ECO:0000256" key="5">
    <source>
        <dbReference type="ARBA" id="ARBA00022490"/>
    </source>
</evidence>
<dbReference type="Gene3D" id="3.40.1280.10">
    <property type="match status" value="1"/>
</dbReference>
<keyword evidence="5 12" id="KW-0963">Cytoplasm</keyword>
<dbReference type="GO" id="GO:0070042">
    <property type="term" value="F:rRNA (uridine-N3-)-methyltransferase activity"/>
    <property type="evidence" value="ECO:0007669"/>
    <property type="project" value="TreeGrafter"/>
</dbReference>
<dbReference type="CDD" id="cd18084">
    <property type="entry name" value="RsmE-like"/>
    <property type="match status" value="1"/>
</dbReference>
<evidence type="ECO:0000256" key="4">
    <source>
        <dbReference type="ARBA" id="ARBA00013673"/>
    </source>
</evidence>
<dbReference type="InterPro" id="IPR015947">
    <property type="entry name" value="PUA-like_sf"/>
</dbReference>
<accession>A0A0R1ZYQ6</accession>
<evidence type="ECO:0000313" key="14">
    <source>
        <dbReference type="EMBL" id="KRM56092.1"/>
    </source>
</evidence>
<keyword evidence="6 12" id="KW-0698">rRNA processing</keyword>